<reference evidence="1 2" key="2">
    <citation type="journal article" date="2019" name="G3 (Bethesda)">
        <title>Hybrid Assembly of the Genome of the Entomopathogenic Nematode Steinernema carpocapsae Identifies the X-Chromosome.</title>
        <authorList>
            <person name="Serra L."/>
            <person name="Macchietto M."/>
            <person name="Macias-Munoz A."/>
            <person name="McGill C.J."/>
            <person name="Rodriguez I.M."/>
            <person name="Rodriguez B."/>
            <person name="Murad R."/>
            <person name="Mortazavi A."/>
        </authorList>
    </citation>
    <scope>NUCLEOTIDE SEQUENCE [LARGE SCALE GENOMIC DNA]</scope>
    <source>
        <strain evidence="1 2">ALL</strain>
    </source>
</reference>
<dbReference type="EMBL" id="AZBU02000011">
    <property type="protein sequence ID" value="TKR61280.1"/>
    <property type="molecule type" value="Genomic_DNA"/>
</dbReference>
<organism evidence="1 2">
    <name type="scientific">Steinernema carpocapsae</name>
    <name type="common">Entomopathogenic nematode</name>
    <dbReference type="NCBI Taxonomy" id="34508"/>
    <lineage>
        <taxon>Eukaryota</taxon>
        <taxon>Metazoa</taxon>
        <taxon>Ecdysozoa</taxon>
        <taxon>Nematoda</taxon>
        <taxon>Chromadorea</taxon>
        <taxon>Rhabditida</taxon>
        <taxon>Tylenchina</taxon>
        <taxon>Panagrolaimomorpha</taxon>
        <taxon>Strongyloidoidea</taxon>
        <taxon>Steinernematidae</taxon>
        <taxon>Steinernema</taxon>
    </lineage>
</organism>
<reference evidence="1 2" key="1">
    <citation type="journal article" date="2015" name="Genome Biol.">
        <title>Comparative genomics of Steinernema reveals deeply conserved gene regulatory networks.</title>
        <authorList>
            <person name="Dillman A.R."/>
            <person name="Macchietto M."/>
            <person name="Porter C.F."/>
            <person name="Rogers A."/>
            <person name="Williams B."/>
            <person name="Antoshechkin I."/>
            <person name="Lee M.M."/>
            <person name="Goodwin Z."/>
            <person name="Lu X."/>
            <person name="Lewis E.E."/>
            <person name="Goodrich-Blair H."/>
            <person name="Stock S.P."/>
            <person name="Adams B.J."/>
            <person name="Sternberg P.W."/>
            <person name="Mortazavi A."/>
        </authorList>
    </citation>
    <scope>NUCLEOTIDE SEQUENCE [LARGE SCALE GENOMIC DNA]</scope>
    <source>
        <strain evidence="1 2">ALL</strain>
    </source>
</reference>
<gene>
    <name evidence="1" type="ORF">L596_028407</name>
</gene>
<keyword evidence="2" id="KW-1185">Reference proteome</keyword>
<comment type="caution">
    <text evidence="1">The sequence shown here is derived from an EMBL/GenBank/DDBJ whole genome shotgun (WGS) entry which is preliminary data.</text>
</comment>
<dbReference type="Proteomes" id="UP000298663">
    <property type="component" value="Unassembled WGS sequence"/>
</dbReference>
<proteinExistence type="predicted"/>
<protein>
    <submittedName>
        <fullName evidence="1">Uncharacterized protein</fullName>
    </submittedName>
</protein>
<dbReference type="AlphaFoldDB" id="A0A4U5LYE4"/>
<sequence>MRSLGFPSTSVFRTVLALSARLITKAFGLLGLQEQVFSAGLAGSLTFNSRESPSLNVRYSPPEITKPENIKTEAEKNFQIHLKPQIAS</sequence>
<accession>A0A4U5LYE4</accession>
<evidence type="ECO:0000313" key="1">
    <source>
        <dbReference type="EMBL" id="TKR61280.1"/>
    </source>
</evidence>
<evidence type="ECO:0000313" key="2">
    <source>
        <dbReference type="Proteomes" id="UP000298663"/>
    </source>
</evidence>
<name>A0A4U5LYE4_STECR</name>